<dbReference type="EMBL" id="CAJVCH010352036">
    <property type="protein sequence ID" value="CAG7815735.1"/>
    <property type="molecule type" value="Genomic_DNA"/>
</dbReference>
<reference evidence="1" key="1">
    <citation type="submission" date="2021-06" db="EMBL/GenBank/DDBJ databases">
        <authorList>
            <person name="Hodson N. C."/>
            <person name="Mongue J. A."/>
            <person name="Jaron S. K."/>
        </authorList>
    </citation>
    <scope>NUCLEOTIDE SEQUENCE</scope>
</reference>
<name>A0A8J2KJN2_9HEXA</name>
<comment type="caution">
    <text evidence="1">The sequence shown here is derived from an EMBL/GenBank/DDBJ whole genome shotgun (WGS) entry which is preliminary data.</text>
</comment>
<evidence type="ECO:0000313" key="1">
    <source>
        <dbReference type="EMBL" id="CAG7815735.1"/>
    </source>
</evidence>
<organism evidence="1 2">
    <name type="scientific">Allacma fusca</name>
    <dbReference type="NCBI Taxonomy" id="39272"/>
    <lineage>
        <taxon>Eukaryota</taxon>
        <taxon>Metazoa</taxon>
        <taxon>Ecdysozoa</taxon>
        <taxon>Arthropoda</taxon>
        <taxon>Hexapoda</taxon>
        <taxon>Collembola</taxon>
        <taxon>Symphypleona</taxon>
        <taxon>Sminthuridae</taxon>
        <taxon>Allacma</taxon>
    </lineage>
</organism>
<sequence length="79" mass="9202">MLRSNRFKWRKVAYEFGEMFKIANLVKLVRKGITPSISEGQLFRRFKSTKKPDEVIGFRPGFLAIHTVRAATYFDFSGL</sequence>
<dbReference type="Proteomes" id="UP000708208">
    <property type="component" value="Unassembled WGS sequence"/>
</dbReference>
<protein>
    <submittedName>
        <fullName evidence="1">Uncharacterized protein</fullName>
    </submittedName>
</protein>
<evidence type="ECO:0000313" key="2">
    <source>
        <dbReference type="Proteomes" id="UP000708208"/>
    </source>
</evidence>
<keyword evidence="2" id="KW-1185">Reference proteome</keyword>
<dbReference type="AlphaFoldDB" id="A0A8J2KJN2"/>
<proteinExistence type="predicted"/>
<accession>A0A8J2KJN2</accession>
<gene>
    <name evidence="1" type="ORF">AFUS01_LOCUS26397</name>
</gene>